<evidence type="ECO:0000256" key="2">
    <source>
        <dbReference type="ARBA" id="ARBA00001946"/>
    </source>
</evidence>
<evidence type="ECO:0000256" key="12">
    <source>
        <dbReference type="RuleBase" id="RU003465"/>
    </source>
</evidence>
<keyword evidence="16" id="KW-1185">Reference proteome</keyword>
<dbReference type="STRING" id="906689.A0A2I0VX77"/>
<dbReference type="Proteomes" id="UP000233837">
    <property type="component" value="Unassembled WGS sequence"/>
</dbReference>
<feature type="domain" description="PPM-type phosphatase" evidence="14">
    <location>
        <begin position="78"/>
        <end position="349"/>
    </location>
</feature>
<evidence type="ECO:0000256" key="3">
    <source>
        <dbReference type="ARBA" id="ARBA00006702"/>
    </source>
</evidence>
<evidence type="ECO:0000256" key="11">
    <source>
        <dbReference type="ARBA" id="ARBA00048336"/>
    </source>
</evidence>
<comment type="catalytic activity">
    <reaction evidence="10">
        <text>O-phospho-L-seryl-[protein] + H2O = L-seryl-[protein] + phosphate</text>
        <dbReference type="Rhea" id="RHEA:20629"/>
        <dbReference type="Rhea" id="RHEA-COMP:9863"/>
        <dbReference type="Rhea" id="RHEA-COMP:11604"/>
        <dbReference type="ChEBI" id="CHEBI:15377"/>
        <dbReference type="ChEBI" id="CHEBI:29999"/>
        <dbReference type="ChEBI" id="CHEBI:43474"/>
        <dbReference type="ChEBI" id="CHEBI:83421"/>
        <dbReference type="EC" id="3.1.3.16"/>
    </reaction>
</comment>
<evidence type="ECO:0000256" key="9">
    <source>
        <dbReference type="ARBA" id="ARBA00023211"/>
    </source>
</evidence>
<keyword evidence="5" id="KW-0479">Metal-binding</keyword>
<comment type="cofactor">
    <cofactor evidence="1">
        <name>Mn(2+)</name>
        <dbReference type="ChEBI" id="CHEBI:29035"/>
    </cofactor>
</comment>
<evidence type="ECO:0000313" key="16">
    <source>
        <dbReference type="Proteomes" id="UP000233837"/>
    </source>
</evidence>
<keyword evidence="8 12" id="KW-0904">Protein phosphatase</keyword>
<evidence type="ECO:0000256" key="1">
    <source>
        <dbReference type="ARBA" id="ARBA00001936"/>
    </source>
</evidence>
<dbReference type="GO" id="GO:0046872">
    <property type="term" value="F:metal ion binding"/>
    <property type="evidence" value="ECO:0007669"/>
    <property type="project" value="UniProtKB-KW"/>
</dbReference>
<evidence type="ECO:0000256" key="10">
    <source>
        <dbReference type="ARBA" id="ARBA00047761"/>
    </source>
</evidence>
<keyword evidence="6 12" id="KW-0378">Hydrolase</keyword>
<dbReference type="InterPro" id="IPR036457">
    <property type="entry name" value="PPM-type-like_dom_sf"/>
</dbReference>
<dbReference type="Gene3D" id="3.60.40.10">
    <property type="entry name" value="PPM-type phosphatase domain"/>
    <property type="match status" value="1"/>
</dbReference>
<dbReference type="Pfam" id="PF00481">
    <property type="entry name" value="PP2C"/>
    <property type="match status" value="1"/>
</dbReference>
<comment type="cofactor">
    <cofactor evidence="2">
        <name>Mg(2+)</name>
        <dbReference type="ChEBI" id="CHEBI:18420"/>
    </cofactor>
</comment>
<dbReference type="EC" id="3.1.3.16" evidence="4"/>
<organism evidence="15 16">
    <name type="scientific">Dendrobium catenatum</name>
    <dbReference type="NCBI Taxonomy" id="906689"/>
    <lineage>
        <taxon>Eukaryota</taxon>
        <taxon>Viridiplantae</taxon>
        <taxon>Streptophyta</taxon>
        <taxon>Embryophyta</taxon>
        <taxon>Tracheophyta</taxon>
        <taxon>Spermatophyta</taxon>
        <taxon>Magnoliopsida</taxon>
        <taxon>Liliopsida</taxon>
        <taxon>Asparagales</taxon>
        <taxon>Orchidaceae</taxon>
        <taxon>Epidendroideae</taxon>
        <taxon>Malaxideae</taxon>
        <taxon>Dendrobiinae</taxon>
        <taxon>Dendrobium</taxon>
    </lineage>
</organism>
<comment type="catalytic activity">
    <reaction evidence="11">
        <text>O-phospho-L-threonyl-[protein] + H2O = L-threonyl-[protein] + phosphate</text>
        <dbReference type="Rhea" id="RHEA:47004"/>
        <dbReference type="Rhea" id="RHEA-COMP:11060"/>
        <dbReference type="Rhea" id="RHEA-COMP:11605"/>
        <dbReference type="ChEBI" id="CHEBI:15377"/>
        <dbReference type="ChEBI" id="CHEBI:30013"/>
        <dbReference type="ChEBI" id="CHEBI:43474"/>
        <dbReference type="ChEBI" id="CHEBI:61977"/>
        <dbReference type="EC" id="3.1.3.16"/>
    </reaction>
</comment>
<evidence type="ECO:0000256" key="8">
    <source>
        <dbReference type="ARBA" id="ARBA00022912"/>
    </source>
</evidence>
<evidence type="ECO:0000256" key="4">
    <source>
        <dbReference type="ARBA" id="ARBA00013081"/>
    </source>
</evidence>
<feature type="compositionally biased region" description="Low complexity" evidence="13">
    <location>
        <begin position="59"/>
        <end position="77"/>
    </location>
</feature>
<dbReference type="PROSITE" id="PS01032">
    <property type="entry name" value="PPM_1"/>
    <property type="match status" value="1"/>
</dbReference>
<dbReference type="FunFam" id="3.60.40.10:FF:000041">
    <property type="entry name" value="Protein phosphatase 2C 51"/>
    <property type="match status" value="1"/>
</dbReference>
<evidence type="ECO:0000256" key="13">
    <source>
        <dbReference type="SAM" id="MobiDB-lite"/>
    </source>
</evidence>
<dbReference type="InterPro" id="IPR001932">
    <property type="entry name" value="PPM-type_phosphatase-like_dom"/>
</dbReference>
<dbReference type="SMART" id="SM00331">
    <property type="entry name" value="PP2C_SIG"/>
    <property type="match status" value="1"/>
</dbReference>
<dbReference type="OrthoDB" id="10264738at2759"/>
<dbReference type="SMART" id="SM00332">
    <property type="entry name" value="PP2Cc"/>
    <property type="match status" value="1"/>
</dbReference>
<evidence type="ECO:0000259" key="14">
    <source>
        <dbReference type="PROSITE" id="PS51746"/>
    </source>
</evidence>
<evidence type="ECO:0000313" key="15">
    <source>
        <dbReference type="EMBL" id="PKU68005.1"/>
    </source>
</evidence>
<feature type="compositionally biased region" description="Basic and acidic residues" evidence="13">
    <location>
        <begin position="47"/>
        <end position="58"/>
    </location>
</feature>
<reference evidence="15 16" key="1">
    <citation type="journal article" date="2016" name="Sci. Rep.">
        <title>The Dendrobium catenatum Lindl. genome sequence provides insights into polysaccharide synthase, floral development and adaptive evolution.</title>
        <authorList>
            <person name="Zhang G.Q."/>
            <person name="Xu Q."/>
            <person name="Bian C."/>
            <person name="Tsai W.C."/>
            <person name="Yeh C.M."/>
            <person name="Liu K.W."/>
            <person name="Yoshida K."/>
            <person name="Zhang L.S."/>
            <person name="Chang S.B."/>
            <person name="Chen F."/>
            <person name="Shi Y."/>
            <person name="Su Y.Y."/>
            <person name="Zhang Y.Q."/>
            <person name="Chen L.J."/>
            <person name="Yin Y."/>
            <person name="Lin M."/>
            <person name="Huang H."/>
            <person name="Deng H."/>
            <person name="Wang Z.W."/>
            <person name="Zhu S.L."/>
            <person name="Zhao X."/>
            <person name="Deng C."/>
            <person name="Niu S.C."/>
            <person name="Huang J."/>
            <person name="Wang M."/>
            <person name="Liu G.H."/>
            <person name="Yang H.J."/>
            <person name="Xiao X.J."/>
            <person name="Hsiao Y.Y."/>
            <person name="Wu W.L."/>
            <person name="Chen Y.Y."/>
            <person name="Mitsuda N."/>
            <person name="Ohme-Takagi M."/>
            <person name="Luo Y.B."/>
            <person name="Van de Peer Y."/>
            <person name="Liu Z.J."/>
        </authorList>
    </citation>
    <scope>NUCLEOTIDE SEQUENCE [LARGE SCALE GENOMIC DNA]</scope>
    <source>
        <tissue evidence="15">The whole plant</tissue>
    </source>
</reference>
<dbReference type="InterPro" id="IPR015655">
    <property type="entry name" value="PP2C"/>
</dbReference>
<dbReference type="AlphaFoldDB" id="A0A2I0VX77"/>
<dbReference type="SUPFAM" id="SSF81606">
    <property type="entry name" value="PP2C-like"/>
    <property type="match status" value="1"/>
</dbReference>
<feature type="region of interest" description="Disordered" evidence="13">
    <location>
        <begin position="36"/>
        <end position="79"/>
    </location>
</feature>
<reference evidence="15 16" key="2">
    <citation type="journal article" date="2017" name="Nature">
        <title>The Apostasia genome and the evolution of orchids.</title>
        <authorList>
            <person name="Zhang G.Q."/>
            <person name="Liu K.W."/>
            <person name="Li Z."/>
            <person name="Lohaus R."/>
            <person name="Hsiao Y.Y."/>
            <person name="Niu S.C."/>
            <person name="Wang J.Y."/>
            <person name="Lin Y.C."/>
            <person name="Xu Q."/>
            <person name="Chen L.J."/>
            <person name="Yoshida K."/>
            <person name="Fujiwara S."/>
            <person name="Wang Z.W."/>
            <person name="Zhang Y.Q."/>
            <person name="Mitsuda N."/>
            <person name="Wang M."/>
            <person name="Liu G.H."/>
            <person name="Pecoraro L."/>
            <person name="Huang H.X."/>
            <person name="Xiao X.J."/>
            <person name="Lin M."/>
            <person name="Wu X.Y."/>
            <person name="Wu W.L."/>
            <person name="Chen Y.Y."/>
            <person name="Chang S.B."/>
            <person name="Sakamoto S."/>
            <person name="Ohme-Takagi M."/>
            <person name="Yagi M."/>
            <person name="Zeng S.J."/>
            <person name="Shen C.Y."/>
            <person name="Yeh C.M."/>
            <person name="Luo Y.B."/>
            <person name="Tsai W.C."/>
            <person name="Van de Peer Y."/>
            <person name="Liu Z.J."/>
        </authorList>
    </citation>
    <scope>NUCLEOTIDE SEQUENCE [LARGE SCALE GENOMIC DNA]</scope>
    <source>
        <tissue evidence="15">The whole plant</tissue>
    </source>
</reference>
<dbReference type="EMBL" id="KZ503157">
    <property type="protein sequence ID" value="PKU68005.1"/>
    <property type="molecule type" value="Genomic_DNA"/>
</dbReference>
<dbReference type="GO" id="GO:0004722">
    <property type="term" value="F:protein serine/threonine phosphatase activity"/>
    <property type="evidence" value="ECO:0007669"/>
    <property type="project" value="UniProtKB-EC"/>
</dbReference>
<name>A0A2I0VX77_9ASPA</name>
<dbReference type="CDD" id="cd00143">
    <property type="entry name" value="PP2Cc"/>
    <property type="match status" value="1"/>
</dbReference>
<accession>A0A2I0VX77</accession>
<dbReference type="InterPro" id="IPR000222">
    <property type="entry name" value="PP2C_BS"/>
</dbReference>
<evidence type="ECO:0000256" key="7">
    <source>
        <dbReference type="ARBA" id="ARBA00022842"/>
    </source>
</evidence>
<protein>
    <recommendedName>
        <fullName evidence="4">protein-serine/threonine phosphatase</fullName>
        <ecNumber evidence="4">3.1.3.16</ecNumber>
    </recommendedName>
</protein>
<evidence type="ECO:0000256" key="6">
    <source>
        <dbReference type="ARBA" id="ARBA00022801"/>
    </source>
</evidence>
<keyword evidence="7" id="KW-0460">Magnesium</keyword>
<dbReference type="PANTHER" id="PTHR47992">
    <property type="entry name" value="PROTEIN PHOSPHATASE"/>
    <property type="match status" value="1"/>
</dbReference>
<comment type="similarity">
    <text evidence="3 12">Belongs to the PP2C family.</text>
</comment>
<sequence length="351" mass="38266">MRKEIVLPAMKGGEEKEVSLCKKAQSARLRRMHLRQMKAAGDVADAPVKRMREEEDRSMSSSSSESTSPSSAESGLSDHGCVSLIGRRREMEDEVSIEPAFVGREYDFFAVYDGHGGAAVARACRERMHVVLAEEVVEIEEGREEESKWREAMLASFAKVDGEVSAVAADGEEAAERTMGSTAVVAVVGTRRIFVANCGDSRAVLCRGGVAVPLSTDHKPNRPDELERVEAAGGRVINWDGYRILGVLSTSRSIGDYYLKPYVTAEPEITMTERNEKDEFLILASDGLWDVISSEVACRITRQCLSGQAAKLFPHMVSGQSAAEAAHLLAELAMSQGSRDNISIIVVQLLK</sequence>
<dbReference type="PROSITE" id="PS51746">
    <property type="entry name" value="PPM_2"/>
    <property type="match status" value="1"/>
</dbReference>
<gene>
    <name evidence="15" type="ORF">MA16_Dca024929</name>
</gene>
<proteinExistence type="inferred from homology"/>
<keyword evidence="9" id="KW-0464">Manganese</keyword>
<evidence type="ECO:0000256" key="5">
    <source>
        <dbReference type="ARBA" id="ARBA00022723"/>
    </source>
</evidence>